<dbReference type="PANTHER" id="PTHR44845:SF6">
    <property type="entry name" value="BETA-ALANINE-ACTIVATING ENZYME"/>
    <property type="match status" value="1"/>
</dbReference>
<keyword evidence="1" id="KW-0596">Phosphopantetheine</keyword>
<name>A0A1W9YY49_MYCAI</name>
<dbReference type="OrthoDB" id="2472181at2"/>
<reference evidence="4 5" key="1">
    <citation type="submission" date="2016-12" db="EMBL/GenBank/DDBJ databases">
        <title>The new phylogeny of genus Mycobacterium.</title>
        <authorList>
            <person name="Tortoli E."/>
            <person name="Trovato A."/>
            <person name="Cirillo D.M."/>
        </authorList>
    </citation>
    <scope>NUCLEOTIDE SEQUENCE [LARGE SCALE GENOMIC DNA]</scope>
    <source>
        <strain evidence="4 5">DSM 45069</strain>
    </source>
</reference>
<evidence type="ECO:0000259" key="3">
    <source>
        <dbReference type="Pfam" id="PF00501"/>
    </source>
</evidence>
<accession>A0A1W9YY49</accession>
<feature type="non-terminal residue" evidence="4">
    <location>
        <position position="1"/>
    </location>
</feature>
<keyword evidence="5" id="KW-1185">Reference proteome</keyword>
<proteinExistence type="predicted"/>
<dbReference type="Pfam" id="PF00501">
    <property type="entry name" value="AMP-binding"/>
    <property type="match status" value="1"/>
</dbReference>
<organism evidence="4 5">
    <name type="scientific">Mycobacterium arosiense ATCC BAA-1401 = DSM 45069</name>
    <dbReference type="NCBI Taxonomy" id="1265311"/>
    <lineage>
        <taxon>Bacteria</taxon>
        <taxon>Bacillati</taxon>
        <taxon>Actinomycetota</taxon>
        <taxon>Actinomycetes</taxon>
        <taxon>Mycobacteriales</taxon>
        <taxon>Mycobacteriaceae</taxon>
        <taxon>Mycobacterium</taxon>
        <taxon>Mycobacterium avium complex (MAC)</taxon>
    </lineage>
</organism>
<sequence length="139" mass="14332">DAERDRLDRWGNRPVLTRPAPTPAAIPSIFAAEVARAADAPAVTCDGRSMTYRELDEASNRLAHLLAGLGAGPGQCVAVLLPRSADAVVAIMAVLKTGAAYLAIDPAHPAARIEFMVADAAPIAAITTTGLADRFDGCG</sequence>
<evidence type="ECO:0000256" key="1">
    <source>
        <dbReference type="ARBA" id="ARBA00022450"/>
    </source>
</evidence>
<keyword evidence="2" id="KW-0597">Phosphoprotein</keyword>
<evidence type="ECO:0000256" key="2">
    <source>
        <dbReference type="ARBA" id="ARBA00022553"/>
    </source>
</evidence>
<comment type="caution">
    <text evidence="4">The sequence shown here is derived from an EMBL/GenBank/DDBJ whole genome shotgun (WGS) entry which is preliminary data.</text>
</comment>
<feature type="non-terminal residue" evidence="4">
    <location>
        <position position="139"/>
    </location>
</feature>
<gene>
    <name evidence="4" type="ORF">BST14_28475</name>
</gene>
<dbReference type="AlphaFoldDB" id="A0A1W9YY49"/>
<dbReference type="InterPro" id="IPR000873">
    <property type="entry name" value="AMP-dep_synth/lig_dom"/>
</dbReference>
<evidence type="ECO:0000313" key="4">
    <source>
        <dbReference type="EMBL" id="ORA05001.1"/>
    </source>
</evidence>
<evidence type="ECO:0000313" key="5">
    <source>
        <dbReference type="Proteomes" id="UP000192707"/>
    </source>
</evidence>
<dbReference type="Proteomes" id="UP000192707">
    <property type="component" value="Unassembled WGS sequence"/>
</dbReference>
<dbReference type="RefSeq" id="WP_142279696.1">
    <property type="nucleotide sequence ID" value="NZ_MVHG01000251.1"/>
</dbReference>
<protein>
    <recommendedName>
        <fullName evidence="3">AMP-dependent synthetase/ligase domain-containing protein</fullName>
    </recommendedName>
</protein>
<dbReference type="PANTHER" id="PTHR44845">
    <property type="entry name" value="CARRIER DOMAIN-CONTAINING PROTEIN"/>
    <property type="match status" value="1"/>
</dbReference>
<feature type="domain" description="AMP-dependent synthetase/ligase" evidence="3">
    <location>
        <begin position="31"/>
        <end position="129"/>
    </location>
</feature>
<dbReference type="SUPFAM" id="SSF56801">
    <property type="entry name" value="Acetyl-CoA synthetase-like"/>
    <property type="match status" value="1"/>
</dbReference>
<dbReference type="EMBL" id="MVHG01000251">
    <property type="protein sequence ID" value="ORA05001.1"/>
    <property type="molecule type" value="Genomic_DNA"/>
</dbReference>
<dbReference type="Gene3D" id="3.40.50.980">
    <property type="match status" value="2"/>
</dbReference>